<dbReference type="InterPro" id="IPR006481">
    <property type="entry name" value="Phage_lambda_GpS_holin"/>
</dbReference>
<sequence length="120" mass="13392">MKIMPNNQPDVWTQIWTLLVTHFSNHNQLICGVVIAFFTSLIKSFLYGKRDTPKRVIAEALLCSLIAGSIQPILLHFQLNIDWITPIGAGIGLAGTSVIRRLILTFFDKKLGGVTNDENQ</sequence>
<accession>A0A3S4W1R6</accession>
<dbReference type="Pfam" id="PF05106">
    <property type="entry name" value="Phage_holin_3_1"/>
    <property type="match status" value="1"/>
</dbReference>
<reference evidence="2 3" key="1">
    <citation type="submission" date="2018-12" db="EMBL/GenBank/DDBJ databases">
        <authorList>
            <consortium name="Pathogen Informatics"/>
        </authorList>
    </citation>
    <scope>NUCLEOTIDE SEQUENCE [LARGE SCALE GENOMIC DNA]</scope>
    <source>
        <strain evidence="2 3">NCTC8284</strain>
    </source>
</reference>
<dbReference type="NCBIfam" id="TIGR01594">
    <property type="entry name" value="holin_lambda"/>
    <property type="match status" value="1"/>
</dbReference>
<evidence type="ECO:0000313" key="2">
    <source>
        <dbReference type="EMBL" id="VEH66688.1"/>
    </source>
</evidence>
<feature type="transmembrane region" description="Helical" evidence="1">
    <location>
        <begin position="58"/>
        <end position="77"/>
    </location>
</feature>
<feature type="transmembrane region" description="Helical" evidence="1">
    <location>
        <begin position="26"/>
        <end position="46"/>
    </location>
</feature>
<proteinExistence type="predicted"/>
<protein>
    <submittedName>
        <fullName evidence="2">Phage holin, lambda family</fullName>
    </submittedName>
</protein>
<keyword evidence="1" id="KW-1133">Transmembrane helix</keyword>
<name>A0A3S4W1R6_9PAST</name>
<dbReference type="RefSeq" id="WP_236641737.1">
    <property type="nucleotide sequence ID" value="NZ_QXNE01000015.1"/>
</dbReference>
<evidence type="ECO:0000313" key="3">
    <source>
        <dbReference type="Proteomes" id="UP000278733"/>
    </source>
</evidence>
<feature type="transmembrane region" description="Helical" evidence="1">
    <location>
        <begin position="83"/>
        <end position="103"/>
    </location>
</feature>
<evidence type="ECO:0000256" key="1">
    <source>
        <dbReference type="SAM" id="Phobius"/>
    </source>
</evidence>
<keyword evidence="1" id="KW-0472">Membrane</keyword>
<organism evidence="2 3">
    <name type="scientific">Rodentibacter pneumotropicus</name>
    <dbReference type="NCBI Taxonomy" id="758"/>
    <lineage>
        <taxon>Bacteria</taxon>
        <taxon>Pseudomonadati</taxon>
        <taxon>Pseudomonadota</taxon>
        <taxon>Gammaproteobacteria</taxon>
        <taxon>Pasteurellales</taxon>
        <taxon>Pasteurellaceae</taxon>
        <taxon>Rodentibacter</taxon>
    </lineage>
</organism>
<dbReference type="Proteomes" id="UP000278733">
    <property type="component" value="Chromosome"/>
</dbReference>
<keyword evidence="1" id="KW-0812">Transmembrane</keyword>
<dbReference type="EMBL" id="LR134405">
    <property type="protein sequence ID" value="VEH66688.1"/>
    <property type="molecule type" value="Genomic_DNA"/>
</dbReference>
<dbReference type="KEGG" id="rpne:NCTC8284_01863"/>
<dbReference type="AlphaFoldDB" id="A0A3S4W1R6"/>
<gene>
    <name evidence="2" type="ORF">NCTC8284_01863</name>
</gene>